<comment type="similarity">
    <text evidence="1">Belongs to the universal stress protein A family.</text>
</comment>
<comment type="caution">
    <text evidence="3">The sequence shown here is derived from an EMBL/GenBank/DDBJ whole genome shotgun (WGS) entry which is preliminary data.</text>
</comment>
<dbReference type="AlphaFoldDB" id="A0A2G9CA47"/>
<dbReference type="InterPro" id="IPR006015">
    <property type="entry name" value="Universal_stress_UspA"/>
</dbReference>
<dbReference type="PANTHER" id="PTHR46268">
    <property type="entry name" value="STRESS RESPONSE PROTEIN NHAX"/>
    <property type="match status" value="1"/>
</dbReference>
<evidence type="ECO:0000313" key="3">
    <source>
        <dbReference type="EMBL" id="PIM52504.1"/>
    </source>
</evidence>
<dbReference type="Proteomes" id="UP000231501">
    <property type="component" value="Unassembled WGS sequence"/>
</dbReference>
<dbReference type="PANTHER" id="PTHR46268:SF15">
    <property type="entry name" value="UNIVERSAL STRESS PROTEIN HP_0031"/>
    <property type="match status" value="1"/>
</dbReference>
<dbReference type="RefSeq" id="WP_099862288.1">
    <property type="nucleotide sequence ID" value="NZ_PEOG01000036.1"/>
</dbReference>
<evidence type="ECO:0000256" key="1">
    <source>
        <dbReference type="ARBA" id="ARBA00008791"/>
    </source>
</evidence>
<name>A0A2G9CA47_9BURK</name>
<dbReference type="EMBL" id="PEOG01000036">
    <property type="protein sequence ID" value="PIM52504.1"/>
    <property type="molecule type" value="Genomic_DNA"/>
</dbReference>
<feature type="domain" description="UspA" evidence="2">
    <location>
        <begin position="1"/>
        <end position="144"/>
    </location>
</feature>
<dbReference type="InterPro" id="IPR014729">
    <property type="entry name" value="Rossmann-like_a/b/a_fold"/>
</dbReference>
<organism evidence="3 4">
    <name type="scientific">Roseateles chitinivorans</name>
    <dbReference type="NCBI Taxonomy" id="2917965"/>
    <lineage>
        <taxon>Bacteria</taxon>
        <taxon>Pseudomonadati</taxon>
        <taxon>Pseudomonadota</taxon>
        <taxon>Betaproteobacteria</taxon>
        <taxon>Burkholderiales</taxon>
        <taxon>Sphaerotilaceae</taxon>
        <taxon>Roseateles</taxon>
    </lineage>
</organism>
<protein>
    <submittedName>
        <fullName evidence="3">Universal stress protein UspA</fullName>
    </submittedName>
</protein>
<accession>A0A2G9CA47</accession>
<reference evidence="3 4" key="1">
    <citation type="submission" date="2017-11" db="EMBL/GenBank/DDBJ databases">
        <title>Draft genome sequence of Mitsuaria sp. HWN-4.</title>
        <authorList>
            <person name="Gundlapally S.R."/>
        </authorList>
    </citation>
    <scope>NUCLEOTIDE SEQUENCE [LARGE SCALE GENOMIC DNA]</scope>
    <source>
        <strain evidence="3 4">HWN-4</strain>
    </source>
</reference>
<dbReference type="InterPro" id="IPR006016">
    <property type="entry name" value="UspA"/>
</dbReference>
<keyword evidence="4" id="KW-1185">Reference proteome</keyword>
<sequence length="152" mass="16591">MFQRILIPTDGSDITAKAIDTAVKLAKFHGAKLFAISVKEPFPYSAVSEMQPTPPQEFFDAQERIAQERLGQVLALARGQGLEIEAHSVEALHPWEAIIEHAKRVNADLLVMATHGRRGLQALLLGSETQKVLTHCAFPVLVVHGEGSPPPQ</sequence>
<dbReference type="Pfam" id="PF00582">
    <property type="entry name" value="Usp"/>
    <property type="match status" value="1"/>
</dbReference>
<proteinExistence type="inferred from homology"/>
<dbReference type="CDD" id="cd00293">
    <property type="entry name" value="USP-like"/>
    <property type="match status" value="1"/>
</dbReference>
<dbReference type="SUPFAM" id="SSF52402">
    <property type="entry name" value="Adenine nucleotide alpha hydrolases-like"/>
    <property type="match status" value="1"/>
</dbReference>
<dbReference type="PRINTS" id="PR01438">
    <property type="entry name" value="UNVRSLSTRESS"/>
</dbReference>
<dbReference type="Gene3D" id="3.40.50.620">
    <property type="entry name" value="HUPs"/>
    <property type="match status" value="1"/>
</dbReference>
<evidence type="ECO:0000313" key="4">
    <source>
        <dbReference type="Proteomes" id="UP000231501"/>
    </source>
</evidence>
<dbReference type="OrthoDB" id="5295044at2"/>
<gene>
    <name evidence="3" type="ORF">CS062_14245</name>
</gene>
<evidence type="ECO:0000259" key="2">
    <source>
        <dbReference type="Pfam" id="PF00582"/>
    </source>
</evidence>